<accession>A0A444Y922</accession>
<proteinExistence type="predicted"/>
<dbReference type="EMBL" id="SDMP01000017">
    <property type="protein sequence ID" value="RYQ98462.1"/>
    <property type="molecule type" value="Genomic_DNA"/>
</dbReference>
<dbReference type="AlphaFoldDB" id="A0A444Y922"/>
<evidence type="ECO:0008006" key="3">
    <source>
        <dbReference type="Google" id="ProtNLM"/>
    </source>
</evidence>
<keyword evidence="2" id="KW-1185">Reference proteome</keyword>
<reference evidence="1 2" key="1">
    <citation type="submission" date="2019-01" db="EMBL/GenBank/DDBJ databases">
        <title>Sequencing of cultivated peanut Arachis hypogaea provides insights into genome evolution and oil improvement.</title>
        <authorList>
            <person name="Chen X."/>
        </authorList>
    </citation>
    <scope>NUCLEOTIDE SEQUENCE [LARGE SCALE GENOMIC DNA]</scope>
    <source>
        <strain evidence="2">cv. Fuhuasheng</strain>
        <tissue evidence="1">Leaves</tissue>
    </source>
</reference>
<protein>
    <recommendedName>
        <fullName evidence="3">Photosystem I assembly protein Ycf3</fullName>
    </recommendedName>
</protein>
<dbReference type="Proteomes" id="UP000289738">
    <property type="component" value="Chromosome B07"/>
</dbReference>
<sequence length="44" mass="5091">MPRSRINENFIDKTFSIVANILLRIIPTTSGEREAFTYYRDGAI</sequence>
<name>A0A444Y922_ARAHY</name>
<evidence type="ECO:0000313" key="2">
    <source>
        <dbReference type="Proteomes" id="UP000289738"/>
    </source>
</evidence>
<comment type="caution">
    <text evidence="1">The sequence shown here is derived from an EMBL/GenBank/DDBJ whole genome shotgun (WGS) entry which is preliminary data.</text>
</comment>
<gene>
    <name evidence="1" type="ORF">Ahy_B07g086168</name>
</gene>
<dbReference type="STRING" id="3818.A0A444Y922"/>
<evidence type="ECO:0000313" key="1">
    <source>
        <dbReference type="EMBL" id="RYQ98462.1"/>
    </source>
</evidence>
<organism evidence="1 2">
    <name type="scientific">Arachis hypogaea</name>
    <name type="common">Peanut</name>
    <dbReference type="NCBI Taxonomy" id="3818"/>
    <lineage>
        <taxon>Eukaryota</taxon>
        <taxon>Viridiplantae</taxon>
        <taxon>Streptophyta</taxon>
        <taxon>Embryophyta</taxon>
        <taxon>Tracheophyta</taxon>
        <taxon>Spermatophyta</taxon>
        <taxon>Magnoliopsida</taxon>
        <taxon>eudicotyledons</taxon>
        <taxon>Gunneridae</taxon>
        <taxon>Pentapetalae</taxon>
        <taxon>rosids</taxon>
        <taxon>fabids</taxon>
        <taxon>Fabales</taxon>
        <taxon>Fabaceae</taxon>
        <taxon>Papilionoideae</taxon>
        <taxon>50 kb inversion clade</taxon>
        <taxon>dalbergioids sensu lato</taxon>
        <taxon>Dalbergieae</taxon>
        <taxon>Pterocarpus clade</taxon>
        <taxon>Arachis</taxon>
    </lineage>
</organism>